<dbReference type="RefSeq" id="WP_231005051.1">
    <property type="nucleotide sequence ID" value="NZ_JAJNEC010000005.1"/>
</dbReference>
<name>A0ABS8PRV0_9BACT</name>
<keyword evidence="2" id="KW-1185">Reference proteome</keyword>
<sequence length="98" mass="11221">MCYFLLSVLAVWRITHLTTSEDGPFDVVFLLRKKAGSSFWGKLMDCFYCASIWIALPFGCWLGAGWWERLLYWLALSGAACLLERATGKPDVPFYKED</sequence>
<evidence type="ECO:0000313" key="1">
    <source>
        <dbReference type="EMBL" id="MCD2423793.1"/>
    </source>
</evidence>
<reference evidence="1 2" key="1">
    <citation type="submission" date="2021-11" db="EMBL/GenBank/DDBJ databases">
        <title>Genomic of Niabella pedocola.</title>
        <authorList>
            <person name="Wu T."/>
        </authorList>
    </citation>
    <scope>NUCLEOTIDE SEQUENCE [LARGE SCALE GENOMIC DNA]</scope>
    <source>
        <strain evidence="1 2">JCM 31011</strain>
    </source>
</reference>
<evidence type="ECO:0000313" key="2">
    <source>
        <dbReference type="Proteomes" id="UP001199816"/>
    </source>
</evidence>
<dbReference type="Proteomes" id="UP001199816">
    <property type="component" value="Unassembled WGS sequence"/>
</dbReference>
<gene>
    <name evidence="1" type="ORF">LQ567_13540</name>
</gene>
<comment type="caution">
    <text evidence="1">The sequence shown here is derived from an EMBL/GenBank/DDBJ whole genome shotgun (WGS) entry which is preliminary data.</text>
</comment>
<organism evidence="1 2">
    <name type="scientific">Niabella pedocola</name>
    <dbReference type="NCBI Taxonomy" id="1752077"/>
    <lineage>
        <taxon>Bacteria</taxon>
        <taxon>Pseudomonadati</taxon>
        <taxon>Bacteroidota</taxon>
        <taxon>Chitinophagia</taxon>
        <taxon>Chitinophagales</taxon>
        <taxon>Chitinophagaceae</taxon>
        <taxon>Niabella</taxon>
    </lineage>
</organism>
<evidence type="ECO:0008006" key="3">
    <source>
        <dbReference type="Google" id="ProtNLM"/>
    </source>
</evidence>
<accession>A0ABS8PRV0</accession>
<dbReference type="EMBL" id="JAJNEC010000005">
    <property type="protein sequence ID" value="MCD2423793.1"/>
    <property type="molecule type" value="Genomic_DNA"/>
</dbReference>
<proteinExistence type="predicted"/>
<protein>
    <recommendedName>
        <fullName evidence="3">DUF1360 domain-containing protein</fullName>
    </recommendedName>
</protein>